<reference evidence="1" key="1">
    <citation type="submission" date="2020-05" db="EMBL/GenBank/DDBJ databases">
        <authorList>
            <person name="Chiriac C."/>
            <person name="Salcher M."/>
            <person name="Ghai R."/>
            <person name="Kavagutti S V."/>
        </authorList>
    </citation>
    <scope>NUCLEOTIDE SEQUENCE</scope>
</reference>
<sequence length="137" mass="15458">MKVGFSLGRCIRDIVNGTVDEGDVVVIVAGTRFETQEQLAGIVTEYMWRDNYLLGLDEAECQGVATVLFREGKIHQPRNYGTYRNQMPEECVWADLLPTGGHTDPMVQEAWQAYRGMLGLTGNKPDGKEYIESNWKI</sequence>
<proteinExistence type="predicted"/>
<evidence type="ECO:0000313" key="1">
    <source>
        <dbReference type="EMBL" id="CAB4241871.1"/>
    </source>
</evidence>
<gene>
    <name evidence="1" type="ORF">UFOVP71_409</name>
</gene>
<accession>A0A6J5TB67</accession>
<organism evidence="1">
    <name type="scientific">uncultured Caudovirales phage</name>
    <dbReference type="NCBI Taxonomy" id="2100421"/>
    <lineage>
        <taxon>Viruses</taxon>
        <taxon>Duplodnaviria</taxon>
        <taxon>Heunggongvirae</taxon>
        <taxon>Uroviricota</taxon>
        <taxon>Caudoviricetes</taxon>
        <taxon>Peduoviridae</taxon>
        <taxon>Maltschvirus</taxon>
        <taxon>Maltschvirus maltsch</taxon>
    </lineage>
</organism>
<dbReference type="EMBL" id="LR797824">
    <property type="protein sequence ID" value="CAB4241871.1"/>
    <property type="molecule type" value="Genomic_DNA"/>
</dbReference>
<name>A0A6J5TB67_9CAUD</name>
<protein>
    <submittedName>
        <fullName evidence="1">Uncharacterized protein</fullName>
    </submittedName>
</protein>